<feature type="compositionally biased region" description="Basic and acidic residues" evidence="1">
    <location>
        <begin position="156"/>
        <end position="168"/>
    </location>
</feature>
<feature type="compositionally biased region" description="Low complexity" evidence="1">
    <location>
        <begin position="254"/>
        <end position="272"/>
    </location>
</feature>
<feature type="region of interest" description="Disordered" evidence="1">
    <location>
        <begin position="423"/>
        <end position="450"/>
    </location>
</feature>
<evidence type="ECO:0000256" key="1">
    <source>
        <dbReference type="SAM" id="MobiDB-lite"/>
    </source>
</evidence>
<protein>
    <submittedName>
        <fullName evidence="3">Nucleolar protein dao-5 isoform X1</fullName>
    </submittedName>
</protein>
<dbReference type="GO" id="GO:0005739">
    <property type="term" value="C:mitochondrion"/>
    <property type="evidence" value="ECO:0007669"/>
    <property type="project" value="InterPro"/>
</dbReference>
<organism evidence="2 3">
    <name type="scientific">Ictalurus punctatus</name>
    <name type="common">Channel catfish</name>
    <name type="synonym">Silurus punctatus</name>
    <dbReference type="NCBI Taxonomy" id="7998"/>
    <lineage>
        <taxon>Eukaryota</taxon>
        <taxon>Metazoa</taxon>
        <taxon>Chordata</taxon>
        <taxon>Craniata</taxon>
        <taxon>Vertebrata</taxon>
        <taxon>Euteleostomi</taxon>
        <taxon>Actinopterygii</taxon>
        <taxon>Neopterygii</taxon>
        <taxon>Teleostei</taxon>
        <taxon>Ostariophysi</taxon>
        <taxon>Siluriformes</taxon>
        <taxon>Ictaluridae</taxon>
        <taxon>Ictalurus</taxon>
    </lineage>
</organism>
<dbReference type="GeneID" id="108266682"/>
<gene>
    <name evidence="3" type="primary">ndufv3</name>
</gene>
<dbReference type="Pfam" id="PF15880">
    <property type="entry name" value="NDUFV3"/>
    <property type="match status" value="1"/>
</dbReference>
<feature type="region of interest" description="Disordered" evidence="1">
    <location>
        <begin position="311"/>
        <end position="343"/>
    </location>
</feature>
<dbReference type="OrthoDB" id="6161911at2759"/>
<dbReference type="KEGG" id="ipu:108266682"/>
<reference evidence="3" key="2">
    <citation type="submission" date="2025-08" db="UniProtKB">
        <authorList>
            <consortium name="RefSeq"/>
        </authorList>
    </citation>
    <scope>IDENTIFICATION</scope>
    <source>
        <tissue evidence="3">Blood</tissue>
    </source>
</reference>
<feature type="compositionally biased region" description="Low complexity" evidence="1">
    <location>
        <begin position="131"/>
        <end position="140"/>
    </location>
</feature>
<dbReference type="RefSeq" id="XP_017325815.1">
    <property type="nucleotide sequence ID" value="XM_017470326.2"/>
</dbReference>
<dbReference type="PANTHER" id="PTHR17117:SF3">
    <property type="entry name" value="NADH DEHYDROGENASE [UBIQUINONE] FLAVOPROTEIN 3, MITOCHONDRIAL"/>
    <property type="match status" value="1"/>
</dbReference>
<dbReference type="AlphaFoldDB" id="A0A2D0R7L7"/>
<dbReference type="GO" id="GO:0042775">
    <property type="term" value="P:mitochondrial ATP synthesis coupled electron transport"/>
    <property type="evidence" value="ECO:0007669"/>
    <property type="project" value="TreeGrafter"/>
</dbReference>
<dbReference type="CTD" id="4731"/>
<dbReference type="STRING" id="7998.ENSIPUP00000007554"/>
<evidence type="ECO:0000313" key="3">
    <source>
        <dbReference type="RefSeq" id="XP_017325815.1"/>
    </source>
</evidence>
<sequence length="487" mass="50496">MATSLLRLGRLGSLKCLQQDGWGSLRTPLTAAFCTKAEAPKKPAKKASSKTLEASDERAALLAYKTTVAFPTRLSAPGFLSPGVSLGGYEQSRDPVTDASAESVTTAHAKQAESVADDSAKAQTESCDVGAAAEAPPKTETATEKDATSTTGADVKAPKSEVASKDDDATSSSSSSSDSDSDSDSDDEKPDKNEIIEPVVQTEDKRQEETPSAVSEKPASDVKTAAVPERVQPFVPEGAIKRAPKGAPDVAEAVSESTSEQVPSSSTAAASSEEIVDPAPVLCRAESVKAQAEVIPEKDAGVAVKSLEDSGAIPEPVTEGASDVAAEPTPKVVLDSTTEVAPEPEVEIKAAPETTEAVPERVRPFVPEGAIKRAPEGAPDVAEAVSESTSEQVPSSSTAAASSEELVDPAPVITVAGEVQAEPEVAAAPEEAAAAPAPEPEPEPFDNTTYKNLQHHSYHTYTFVDMDVEMAKHRLAQPSTGRPSPRH</sequence>
<reference evidence="2" key="1">
    <citation type="journal article" date="2016" name="Nat. Commun.">
        <title>The channel catfish genome sequence provides insights into the evolution of scale formation in teleosts.</title>
        <authorList>
            <person name="Liu Z."/>
            <person name="Liu S."/>
            <person name="Yao J."/>
            <person name="Bao L."/>
            <person name="Zhang J."/>
            <person name="Li Y."/>
            <person name="Jiang C."/>
            <person name="Sun L."/>
            <person name="Wang R."/>
            <person name="Zhang Y."/>
            <person name="Zhou T."/>
            <person name="Zeng Q."/>
            <person name="Fu Q."/>
            <person name="Gao S."/>
            <person name="Li N."/>
            <person name="Koren S."/>
            <person name="Jiang Y."/>
            <person name="Zimin A."/>
            <person name="Xu P."/>
            <person name="Phillippy A.M."/>
            <person name="Geng X."/>
            <person name="Song L."/>
            <person name="Sun F."/>
            <person name="Li C."/>
            <person name="Wang X."/>
            <person name="Chen A."/>
            <person name="Jin Y."/>
            <person name="Yuan Z."/>
            <person name="Yang Y."/>
            <person name="Tan S."/>
            <person name="Peatman E."/>
            <person name="Lu J."/>
            <person name="Qin Z."/>
            <person name="Dunham R."/>
            <person name="Li Z."/>
            <person name="Sonstegard T."/>
            <person name="Feng J."/>
            <person name="Danzmann R.G."/>
            <person name="Schroeder S."/>
            <person name="Scheffler B."/>
            <person name="Duke M.V."/>
            <person name="Ballard L."/>
            <person name="Kucuktas H."/>
            <person name="Kaltenboeck L."/>
            <person name="Liu H."/>
            <person name="Armbruster J."/>
            <person name="Xie Y."/>
            <person name="Kirby M.L."/>
            <person name="Tian Y."/>
            <person name="Flanagan M.E."/>
            <person name="Mu W."/>
            <person name="Waldbieser G.C."/>
        </authorList>
    </citation>
    <scope>NUCLEOTIDE SEQUENCE [LARGE SCALE GENOMIC DNA]</scope>
    <source>
        <strain evidence="2">SDA103</strain>
    </source>
</reference>
<feature type="region of interest" description="Disordered" evidence="1">
    <location>
        <begin position="90"/>
        <end position="275"/>
    </location>
</feature>
<feature type="compositionally biased region" description="Acidic residues" evidence="1">
    <location>
        <begin position="179"/>
        <end position="188"/>
    </location>
</feature>
<dbReference type="Proteomes" id="UP000221080">
    <property type="component" value="Chromosome 6"/>
</dbReference>
<evidence type="ECO:0000313" key="2">
    <source>
        <dbReference type="Proteomes" id="UP000221080"/>
    </source>
</evidence>
<dbReference type="InterPro" id="IPR026193">
    <property type="entry name" value="NDUFV3"/>
</dbReference>
<dbReference type="OMA" id="NEAQNEY"/>
<name>A0A2D0R7L7_ICTPU</name>
<dbReference type="PANTHER" id="PTHR17117">
    <property type="entry name" value="NADH-UBIQUINONE OXIDOREDUCTASE"/>
    <property type="match status" value="1"/>
</dbReference>
<feature type="region of interest" description="Disordered" evidence="1">
    <location>
        <begin position="368"/>
        <end position="407"/>
    </location>
</feature>
<feature type="compositionally biased region" description="Low complexity" evidence="1">
    <location>
        <begin position="385"/>
        <end position="403"/>
    </location>
</feature>
<keyword evidence="2" id="KW-1185">Reference proteome</keyword>
<dbReference type="GO" id="GO:0045271">
    <property type="term" value="C:respiratory chain complex I"/>
    <property type="evidence" value="ECO:0007669"/>
    <property type="project" value="InterPro"/>
</dbReference>
<accession>A0A2D0R7L7</accession>
<proteinExistence type="predicted"/>
<feature type="compositionally biased region" description="Low complexity" evidence="1">
    <location>
        <begin position="423"/>
        <end position="436"/>
    </location>
</feature>